<feature type="non-terminal residue" evidence="1">
    <location>
        <position position="1"/>
    </location>
</feature>
<evidence type="ECO:0000313" key="1">
    <source>
        <dbReference type="EMBL" id="KAJ4487079.1"/>
    </source>
</evidence>
<accession>A0A9W9DUN1</accession>
<proteinExistence type="predicted"/>
<reference evidence="1" key="1">
    <citation type="submission" date="2022-08" db="EMBL/GenBank/DDBJ databases">
        <authorList>
            <consortium name="DOE Joint Genome Institute"/>
            <person name="Min B."/>
            <person name="Riley R."/>
            <person name="Sierra-Patev S."/>
            <person name="Naranjo-Ortiz M."/>
            <person name="Looney B."/>
            <person name="Konkel Z."/>
            <person name="Slot J.C."/>
            <person name="Sakamoto Y."/>
            <person name="Steenwyk J.L."/>
            <person name="Rokas A."/>
            <person name="Carro J."/>
            <person name="Camarero S."/>
            <person name="Ferreira P."/>
            <person name="Molpeceres G."/>
            <person name="Ruiz-Duenas F.J."/>
            <person name="Serrano A."/>
            <person name="Henrissat B."/>
            <person name="Drula E."/>
            <person name="Hughes K.W."/>
            <person name="Mata J.L."/>
            <person name="Ishikawa N.K."/>
            <person name="Vargas-Isla R."/>
            <person name="Ushijima S."/>
            <person name="Smith C.A."/>
            <person name="Ahrendt S."/>
            <person name="Andreopoulos W."/>
            <person name="He G."/>
            <person name="Labutti K."/>
            <person name="Lipzen A."/>
            <person name="Ng V."/>
            <person name="Sandor L."/>
            <person name="Barry K."/>
            <person name="Martinez A.T."/>
            <person name="Xiao Y."/>
            <person name="Gibbons J.G."/>
            <person name="Terashima K."/>
            <person name="Hibbett D.S."/>
            <person name="Grigoriev I.V."/>
        </authorList>
    </citation>
    <scope>NUCLEOTIDE SEQUENCE</scope>
    <source>
        <strain evidence="1">Sp2 HRB7682 ss15</strain>
    </source>
</reference>
<gene>
    <name evidence="1" type="ORF">C8J55DRAFT_423817</name>
</gene>
<comment type="caution">
    <text evidence="1">The sequence shown here is derived from an EMBL/GenBank/DDBJ whole genome shotgun (WGS) entry which is preliminary data.</text>
</comment>
<sequence>SSRKAGRVFDHARGVYLFKRGSEEDLARFLKMGFIILGNQLYGKTATRNTDLTLQSNGNNYSLWCFEQTSPDS</sequence>
<dbReference type="AlphaFoldDB" id="A0A9W9DUN1"/>
<organism evidence="1 2">
    <name type="scientific">Lentinula lateritia</name>
    <dbReference type="NCBI Taxonomy" id="40482"/>
    <lineage>
        <taxon>Eukaryota</taxon>
        <taxon>Fungi</taxon>
        <taxon>Dikarya</taxon>
        <taxon>Basidiomycota</taxon>
        <taxon>Agaricomycotina</taxon>
        <taxon>Agaricomycetes</taxon>
        <taxon>Agaricomycetidae</taxon>
        <taxon>Agaricales</taxon>
        <taxon>Marasmiineae</taxon>
        <taxon>Omphalotaceae</taxon>
        <taxon>Lentinula</taxon>
    </lineage>
</organism>
<reference evidence="1" key="2">
    <citation type="journal article" date="2023" name="Proc. Natl. Acad. Sci. U.S.A.">
        <title>A global phylogenomic analysis of the shiitake genus Lentinula.</title>
        <authorList>
            <person name="Sierra-Patev S."/>
            <person name="Min B."/>
            <person name="Naranjo-Ortiz M."/>
            <person name="Looney B."/>
            <person name="Konkel Z."/>
            <person name="Slot J.C."/>
            <person name="Sakamoto Y."/>
            <person name="Steenwyk J.L."/>
            <person name="Rokas A."/>
            <person name="Carro J."/>
            <person name="Camarero S."/>
            <person name="Ferreira P."/>
            <person name="Molpeceres G."/>
            <person name="Ruiz-Duenas F.J."/>
            <person name="Serrano A."/>
            <person name="Henrissat B."/>
            <person name="Drula E."/>
            <person name="Hughes K.W."/>
            <person name="Mata J.L."/>
            <person name="Ishikawa N.K."/>
            <person name="Vargas-Isla R."/>
            <person name="Ushijima S."/>
            <person name="Smith C.A."/>
            <person name="Donoghue J."/>
            <person name="Ahrendt S."/>
            <person name="Andreopoulos W."/>
            <person name="He G."/>
            <person name="LaButti K."/>
            <person name="Lipzen A."/>
            <person name="Ng V."/>
            <person name="Riley R."/>
            <person name="Sandor L."/>
            <person name="Barry K."/>
            <person name="Martinez A.T."/>
            <person name="Xiao Y."/>
            <person name="Gibbons J.G."/>
            <person name="Terashima K."/>
            <person name="Grigoriev I.V."/>
            <person name="Hibbett D."/>
        </authorList>
    </citation>
    <scope>NUCLEOTIDE SEQUENCE</scope>
    <source>
        <strain evidence="1">Sp2 HRB7682 ss15</strain>
    </source>
</reference>
<dbReference type="EMBL" id="JANVFS010000009">
    <property type="protein sequence ID" value="KAJ4487079.1"/>
    <property type="molecule type" value="Genomic_DNA"/>
</dbReference>
<name>A0A9W9DUN1_9AGAR</name>
<dbReference type="Proteomes" id="UP001150238">
    <property type="component" value="Unassembled WGS sequence"/>
</dbReference>
<protein>
    <submittedName>
        <fullName evidence="1">Uncharacterized protein</fullName>
    </submittedName>
</protein>
<evidence type="ECO:0000313" key="2">
    <source>
        <dbReference type="Proteomes" id="UP001150238"/>
    </source>
</evidence>